<evidence type="ECO:0000256" key="6">
    <source>
        <dbReference type="ARBA" id="ARBA00022989"/>
    </source>
</evidence>
<organism evidence="9 10">
    <name type="scientific">Pseudonocardia cypriaca</name>
    <dbReference type="NCBI Taxonomy" id="882449"/>
    <lineage>
        <taxon>Bacteria</taxon>
        <taxon>Bacillati</taxon>
        <taxon>Actinomycetota</taxon>
        <taxon>Actinomycetes</taxon>
        <taxon>Pseudonocardiales</taxon>
        <taxon>Pseudonocardiaceae</taxon>
        <taxon>Pseudonocardia</taxon>
    </lineage>
</organism>
<dbReference type="Proteomes" id="UP000319818">
    <property type="component" value="Unassembled WGS sequence"/>
</dbReference>
<feature type="transmembrane region" description="Helical" evidence="8">
    <location>
        <begin position="107"/>
        <end position="128"/>
    </location>
</feature>
<feature type="transmembrane region" description="Helical" evidence="8">
    <location>
        <begin position="78"/>
        <end position="95"/>
    </location>
</feature>
<evidence type="ECO:0000256" key="2">
    <source>
        <dbReference type="ARBA" id="ARBA00009142"/>
    </source>
</evidence>
<feature type="transmembrane region" description="Helical" evidence="8">
    <location>
        <begin position="148"/>
        <end position="167"/>
    </location>
</feature>
<gene>
    <name evidence="9" type="ORF">FB388_7487</name>
</gene>
<evidence type="ECO:0000313" key="9">
    <source>
        <dbReference type="EMBL" id="TQM36037.1"/>
    </source>
</evidence>
<dbReference type="RefSeq" id="WP_170226002.1">
    <property type="nucleotide sequence ID" value="NZ_VFPH01000003.1"/>
</dbReference>
<feature type="transmembrane region" description="Helical" evidence="8">
    <location>
        <begin position="203"/>
        <end position="222"/>
    </location>
</feature>
<keyword evidence="5 8" id="KW-0812">Transmembrane</keyword>
<evidence type="ECO:0000313" key="10">
    <source>
        <dbReference type="Proteomes" id="UP000319818"/>
    </source>
</evidence>
<evidence type="ECO:0000256" key="5">
    <source>
        <dbReference type="ARBA" id="ARBA00022692"/>
    </source>
</evidence>
<evidence type="ECO:0000256" key="7">
    <source>
        <dbReference type="ARBA" id="ARBA00023136"/>
    </source>
</evidence>
<protein>
    <recommendedName>
        <fullName evidence="8">Probable membrane transporter protein</fullName>
    </recommendedName>
</protein>
<evidence type="ECO:0000256" key="4">
    <source>
        <dbReference type="ARBA" id="ARBA00022475"/>
    </source>
</evidence>
<feature type="transmembrane region" description="Helical" evidence="8">
    <location>
        <begin position="229"/>
        <end position="247"/>
    </location>
</feature>
<keyword evidence="4 8" id="KW-1003">Cell membrane</keyword>
<evidence type="ECO:0000256" key="1">
    <source>
        <dbReference type="ARBA" id="ARBA00004651"/>
    </source>
</evidence>
<comment type="similarity">
    <text evidence="2 8">Belongs to the 4-toluene sulfonate uptake permease (TSUP) (TC 2.A.102) family.</text>
</comment>
<sequence length="250" mass="25227">MVVPAESLVLIAAGLVAGTIGAAGGITSLVSYSALLAVGVAPLQANVTNLVAAVACWPGSALTSRRELVAARGSLTRMLPVAACAAGVGSLLLLVTPPGVFSRVVPFLVALASLALLFQPWLTVQAALRPERARLLAWPLVGLVSGYGGYFGAGAGVMLLALLLVLVDDRLPEANAIKNMLLGVMGLVSAAVFVVAGPVDWAAAAPLALGLFGGSALGPVIARRLPARAIRWTVVALGFALAVDLWLGTV</sequence>
<dbReference type="GO" id="GO:0005886">
    <property type="term" value="C:plasma membrane"/>
    <property type="evidence" value="ECO:0007669"/>
    <property type="project" value="UniProtKB-SubCell"/>
</dbReference>
<reference evidence="9 10" key="1">
    <citation type="submission" date="2019-06" db="EMBL/GenBank/DDBJ databases">
        <title>Sequencing the genomes of 1000 actinobacteria strains.</title>
        <authorList>
            <person name="Klenk H.-P."/>
        </authorList>
    </citation>
    <scope>NUCLEOTIDE SEQUENCE [LARGE SCALE GENOMIC DNA]</scope>
    <source>
        <strain evidence="9 10">DSM 45511</strain>
    </source>
</reference>
<evidence type="ECO:0000256" key="3">
    <source>
        <dbReference type="ARBA" id="ARBA00022448"/>
    </source>
</evidence>
<keyword evidence="3" id="KW-0813">Transport</keyword>
<dbReference type="InterPro" id="IPR052017">
    <property type="entry name" value="TSUP"/>
</dbReference>
<dbReference type="EMBL" id="VFPH01000003">
    <property type="protein sequence ID" value="TQM36037.1"/>
    <property type="molecule type" value="Genomic_DNA"/>
</dbReference>
<keyword evidence="10" id="KW-1185">Reference proteome</keyword>
<dbReference type="AlphaFoldDB" id="A0A543FQE5"/>
<keyword evidence="7 8" id="KW-0472">Membrane</keyword>
<comment type="subcellular location">
    <subcellularLocation>
        <location evidence="1 8">Cell membrane</location>
        <topology evidence="1 8">Multi-pass membrane protein</topology>
    </subcellularLocation>
</comment>
<dbReference type="PANTHER" id="PTHR30269:SF0">
    <property type="entry name" value="MEMBRANE TRANSPORTER PROTEIN YFCA-RELATED"/>
    <property type="match status" value="1"/>
</dbReference>
<dbReference type="InterPro" id="IPR002781">
    <property type="entry name" value="TM_pro_TauE-like"/>
</dbReference>
<feature type="transmembrane region" description="Helical" evidence="8">
    <location>
        <begin position="179"/>
        <end position="197"/>
    </location>
</feature>
<evidence type="ECO:0000256" key="8">
    <source>
        <dbReference type="RuleBase" id="RU363041"/>
    </source>
</evidence>
<name>A0A543FQE5_9PSEU</name>
<dbReference type="Pfam" id="PF01925">
    <property type="entry name" value="TauE"/>
    <property type="match status" value="1"/>
</dbReference>
<comment type="caution">
    <text evidence="9">The sequence shown here is derived from an EMBL/GenBank/DDBJ whole genome shotgun (WGS) entry which is preliminary data.</text>
</comment>
<keyword evidence="6 8" id="KW-1133">Transmembrane helix</keyword>
<dbReference type="PANTHER" id="PTHR30269">
    <property type="entry name" value="TRANSMEMBRANE PROTEIN YFCA"/>
    <property type="match status" value="1"/>
</dbReference>
<proteinExistence type="inferred from homology"/>
<accession>A0A543FQE5</accession>